<dbReference type="SMART" id="SM00267">
    <property type="entry name" value="GGDEF"/>
    <property type="match status" value="1"/>
</dbReference>
<dbReference type="GO" id="GO:0016020">
    <property type="term" value="C:membrane"/>
    <property type="evidence" value="ECO:0007669"/>
    <property type="project" value="InterPro"/>
</dbReference>
<sequence length="789" mass="85975">MDEAAALRRRGLRFGTKLVLLLAGLVVGLQVAGWLTVRVAVERSIKQQLEAQLRVGEKVWNRLHETKLRQLLERVSVLAEDFGFREAIALQDGPTLESVLESAHQRIGTPFGAVLAPDAHVLATRLHAGVALPESALRGLVAEARKDGFSAGIVALSGQPVSYALVPVFAPDLVGWLALGQPFGTGETDELAEITGLAPNVVLRDMDHWRTVQGVEVGSADLAALDTGALRIALEPEDGGGPRLALRLSAESLTPVYLVIEADRGLAMAPYAGLQAQVLVLSLAAAALAMLAAALIGRRVSGPVSELARAASRIRRGEYGATLPVEGSDEFALLAEAFNAMQQGIAEREQRILHQAGHDALTGLPNRERALNLLSERLADPALRQGTLAMIDLRHFHEVNDQLGYVHGDLALIEVANRLRAAVRGDDLLARLGGDEFLVALWTMDAEQAHTRFEALAELLAAPMDVQGVPLRLEVDLGLVPFARLQDGSLPDARTLLRRVEIANQCAKREGRRIGLYREGMDERHLRQLAIVGELRNAIEGDQFSLHYQPKVDLRTRRVRHVEALLRWTHPQLGRIGPDEFIPLAERAGLIGALTHWVIDHAFAELAAWRTAGFDHGVAINLSAIDLADPNLASTVLDRLQHHRVTAGDIILEVTESAVLADMERAVQTLKRLRSEGFRVSVDDFGTGQSSLAQLKRLPADELKIDKSFVLQLAPGTDDERIVQSIVQLGHALGIKVVAEGLENEIGLEVLLRLGCDVAQGYHFSRPLPCEALLDWLRRRQEQMEDHAA</sequence>
<dbReference type="InterPro" id="IPR003660">
    <property type="entry name" value="HAMP_dom"/>
</dbReference>
<dbReference type="PROSITE" id="PS50883">
    <property type="entry name" value="EAL"/>
    <property type="match status" value="1"/>
</dbReference>
<dbReference type="RefSeq" id="WP_183947270.1">
    <property type="nucleotide sequence ID" value="NZ_JACHHX010000003.1"/>
</dbReference>
<feature type="domain" description="EAL" evidence="2">
    <location>
        <begin position="528"/>
        <end position="781"/>
    </location>
</feature>
<dbReference type="Pfam" id="PF00563">
    <property type="entry name" value="EAL"/>
    <property type="match status" value="1"/>
</dbReference>
<feature type="transmembrane region" description="Helical" evidence="1">
    <location>
        <begin position="18"/>
        <end position="37"/>
    </location>
</feature>
<dbReference type="Pfam" id="PF00990">
    <property type="entry name" value="GGDEF"/>
    <property type="match status" value="1"/>
</dbReference>
<dbReference type="PROSITE" id="PS50885">
    <property type="entry name" value="HAMP"/>
    <property type="match status" value="1"/>
</dbReference>
<keyword evidence="1" id="KW-0472">Membrane</keyword>
<dbReference type="InterPro" id="IPR001633">
    <property type="entry name" value="EAL_dom"/>
</dbReference>
<dbReference type="GO" id="GO:0007165">
    <property type="term" value="P:signal transduction"/>
    <property type="evidence" value="ECO:0007669"/>
    <property type="project" value="InterPro"/>
</dbReference>
<dbReference type="CDD" id="cd06225">
    <property type="entry name" value="HAMP"/>
    <property type="match status" value="1"/>
</dbReference>
<dbReference type="InterPro" id="IPR035919">
    <property type="entry name" value="EAL_sf"/>
</dbReference>
<dbReference type="EMBL" id="JACHHX010000003">
    <property type="protein sequence ID" value="MBB5014685.1"/>
    <property type="molecule type" value="Genomic_DNA"/>
</dbReference>
<dbReference type="Proteomes" id="UP000519004">
    <property type="component" value="Unassembled WGS sequence"/>
</dbReference>
<dbReference type="SMART" id="SM00304">
    <property type="entry name" value="HAMP"/>
    <property type="match status" value="1"/>
</dbReference>
<evidence type="ECO:0000259" key="4">
    <source>
        <dbReference type="PROSITE" id="PS50887"/>
    </source>
</evidence>
<dbReference type="AlphaFoldDB" id="A0A7W7V8P1"/>
<gene>
    <name evidence="5" type="ORF">HNQ58_000561</name>
</gene>
<keyword evidence="6" id="KW-1185">Reference proteome</keyword>
<dbReference type="GO" id="GO:0071111">
    <property type="term" value="F:cyclic-guanylate-specific phosphodiesterase activity"/>
    <property type="evidence" value="ECO:0007669"/>
    <property type="project" value="InterPro"/>
</dbReference>
<dbReference type="SMART" id="SM00052">
    <property type="entry name" value="EAL"/>
    <property type="match status" value="1"/>
</dbReference>
<dbReference type="SUPFAM" id="SSF158472">
    <property type="entry name" value="HAMP domain-like"/>
    <property type="match status" value="1"/>
</dbReference>
<dbReference type="NCBIfam" id="TIGR00254">
    <property type="entry name" value="GGDEF"/>
    <property type="match status" value="1"/>
</dbReference>
<organism evidence="5 6">
    <name type="scientific">Rehaibacterium terrae</name>
    <dbReference type="NCBI Taxonomy" id="1341696"/>
    <lineage>
        <taxon>Bacteria</taxon>
        <taxon>Pseudomonadati</taxon>
        <taxon>Pseudomonadota</taxon>
        <taxon>Gammaproteobacteria</taxon>
        <taxon>Lysobacterales</taxon>
        <taxon>Lysobacteraceae</taxon>
        <taxon>Rehaibacterium</taxon>
    </lineage>
</organism>
<comment type="caution">
    <text evidence="5">The sequence shown here is derived from an EMBL/GenBank/DDBJ whole genome shotgun (WGS) entry which is preliminary data.</text>
</comment>
<dbReference type="SUPFAM" id="SSF141868">
    <property type="entry name" value="EAL domain-like"/>
    <property type="match status" value="1"/>
</dbReference>
<reference evidence="5 6" key="1">
    <citation type="submission" date="2020-08" db="EMBL/GenBank/DDBJ databases">
        <title>Genomic Encyclopedia of Type Strains, Phase IV (KMG-IV): sequencing the most valuable type-strain genomes for metagenomic binning, comparative biology and taxonomic classification.</title>
        <authorList>
            <person name="Goeker M."/>
        </authorList>
    </citation>
    <scope>NUCLEOTIDE SEQUENCE [LARGE SCALE GENOMIC DNA]</scope>
    <source>
        <strain evidence="5 6">DSM 25897</strain>
    </source>
</reference>
<feature type="domain" description="HAMP" evidence="3">
    <location>
        <begin position="298"/>
        <end position="350"/>
    </location>
</feature>
<dbReference type="Gene3D" id="3.20.20.450">
    <property type="entry name" value="EAL domain"/>
    <property type="match status" value="1"/>
</dbReference>
<proteinExistence type="predicted"/>
<dbReference type="Pfam" id="PF14827">
    <property type="entry name" value="dCache_3"/>
    <property type="match status" value="1"/>
</dbReference>
<dbReference type="Gene3D" id="6.10.340.10">
    <property type="match status" value="1"/>
</dbReference>
<dbReference type="Pfam" id="PF00672">
    <property type="entry name" value="HAMP"/>
    <property type="match status" value="1"/>
</dbReference>
<dbReference type="InterPro" id="IPR029150">
    <property type="entry name" value="dCache_3"/>
</dbReference>
<keyword evidence="1" id="KW-0812">Transmembrane</keyword>
<dbReference type="InterPro" id="IPR000160">
    <property type="entry name" value="GGDEF_dom"/>
</dbReference>
<dbReference type="InterPro" id="IPR043128">
    <property type="entry name" value="Rev_trsase/Diguanyl_cyclase"/>
</dbReference>
<accession>A0A7W7V8P1</accession>
<feature type="domain" description="GGDEF" evidence="4">
    <location>
        <begin position="384"/>
        <end position="519"/>
    </location>
</feature>
<dbReference type="PANTHER" id="PTHR33121">
    <property type="entry name" value="CYCLIC DI-GMP PHOSPHODIESTERASE PDEF"/>
    <property type="match status" value="1"/>
</dbReference>
<keyword evidence="1" id="KW-1133">Transmembrane helix</keyword>
<evidence type="ECO:0000313" key="6">
    <source>
        <dbReference type="Proteomes" id="UP000519004"/>
    </source>
</evidence>
<dbReference type="CDD" id="cd01949">
    <property type="entry name" value="GGDEF"/>
    <property type="match status" value="1"/>
</dbReference>
<dbReference type="CDD" id="cd01948">
    <property type="entry name" value="EAL"/>
    <property type="match status" value="1"/>
</dbReference>
<dbReference type="InterPro" id="IPR029787">
    <property type="entry name" value="Nucleotide_cyclase"/>
</dbReference>
<dbReference type="Gene3D" id="3.30.70.270">
    <property type="match status" value="1"/>
</dbReference>
<evidence type="ECO:0000259" key="2">
    <source>
        <dbReference type="PROSITE" id="PS50883"/>
    </source>
</evidence>
<dbReference type="SUPFAM" id="SSF55073">
    <property type="entry name" value="Nucleotide cyclase"/>
    <property type="match status" value="1"/>
</dbReference>
<evidence type="ECO:0000259" key="3">
    <source>
        <dbReference type="PROSITE" id="PS50885"/>
    </source>
</evidence>
<evidence type="ECO:0000256" key="1">
    <source>
        <dbReference type="SAM" id="Phobius"/>
    </source>
</evidence>
<dbReference type="PANTHER" id="PTHR33121:SF71">
    <property type="entry name" value="OXYGEN SENSOR PROTEIN DOSP"/>
    <property type="match status" value="1"/>
</dbReference>
<name>A0A7W7V8P1_9GAMM</name>
<dbReference type="PROSITE" id="PS50887">
    <property type="entry name" value="GGDEF"/>
    <property type="match status" value="1"/>
</dbReference>
<dbReference type="InterPro" id="IPR050706">
    <property type="entry name" value="Cyclic-di-GMP_PDE-like"/>
</dbReference>
<evidence type="ECO:0000313" key="5">
    <source>
        <dbReference type="EMBL" id="MBB5014685.1"/>
    </source>
</evidence>
<protein>
    <submittedName>
        <fullName evidence="5">Diguanylate cyclase (GGDEF)-like protein</fullName>
    </submittedName>
</protein>